<dbReference type="Gene3D" id="1.20.1260.10">
    <property type="match status" value="1"/>
</dbReference>
<dbReference type="PIRSF" id="PIRSF020736">
    <property type="entry name" value="MiaE"/>
    <property type="match status" value="1"/>
</dbReference>
<dbReference type="InterPro" id="IPR010386">
    <property type="entry name" value="tRNA-Hydrxlase_MiaE"/>
</dbReference>
<dbReference type="SUPFAM" id="SSF47240">
    <property type="entry name" value="Ferritin-like"/>
    <property type="match status" value="1"/>
</dbReference>
<dbReference type="PANTHER" id="PTHR42637">
    <property type="entry name" value="TRNA-(MS[2]IO[6]A)-HYDROXYLASE"/>
    <property type="match status" value="1"/>
</dbReference>
<evidence type="ECO:0000313" key="1">
    <source>
        <dbReference type="EMBL" id="SVB44211.1"/>
    </source>
</evidence>
<feature type="non-terminal residue" evidence="1">
    <location>
        <position position="1"/>
    </location>
</feature>
<dbReference type="EMBL" id="UINC01042070">
    <property type="protein sequence ID" value="SVB44211.1"/>
    <property type="molecule type" value="Genomic_DNA"/>
</dbReference>
<dbReference type="Pfam" id="PF06175">
    <property type="entry name" value="MiaE"/>
    <property type="match status" value="1"/>
</dbReference>
<dbReference type="InterPro" id="IPR012347">
    <property type="entry name" value="Ferritin-like"/>
</dbReference>
<proteinExistence type="predicted"/>
<evidence type="ECO:0008006" key="2">
    <source>
        <dbReference type="Google" id="ProtNLM"/>
    </source>
</evidence>
<dbReference type="InterPro" id="IPR009078">
    <property type="entry name" value="Ferritin-like_SF"/>
</dbReference>
<dbReference type="GO" id="GO:0045301">
    <property type="term" value="F:tRNA 2-(methylsulfanyl)-N(6)-isopentenyladenosine(37) hydroxylase activity"/>
    <property type="evidence" value="ECO:0007669"/>
    <property type="project" value="InterPro"/>
</dbReference>
<dbReference type="GO" id="GO:0006400">
    <property type="term" value="P:tRNA modification"/>
    <property type="evidence" value="ECO:0007669"/>
    <property type="project" value="InterPro"/>
</dbReference>
<organism evidence="1">
    <name type="scientific">marine metagenome</name>
    <dbReference type="NCBI Taxonomy" id="408172"/>
    <lineage>
        <taxon>unclassified sequences</taxon>
        <taxon>metagenomes</taxon>
        <taxon>ecological metagenomes</taxon>
    </lineage>
</organism>
<accession>A0A382E2K9</accession>
<gene>
    <name evidence="1" type="ORF">METZ01_LOCUS197065</name>
</gene>
<dbReference type="PANTHER" id="PTHR42637:SF1">
    <property type="entry name" value="TRNA 2-(METHYLSULFANYL)-N(6)-ISOPENTENYLADENOSINE(37) HYDROXYLASE"/>
    <property type="match status" value="1"/>
</dbReference>
<protein>
    <recommendedName>
        <fullName evidence="2">tRNA-(Ms[2]io[6]A)-hydroxylase</fullName>
    </recommendedName>
</protein>
<sequence length="168" mass="19457">VLLDHAHCEKKAATTAISLIHKYPERDFFSCLSPLAREELLHFEQVSLLLEKRKIPYRNLKSGRYALSLHENISTAEPNRLKDSLLVCALIEARSCERFVSLAEYLEKPLKSFYVKLCEAESRHCDLYLNLYQDLFKEDCKARLKPLAQLESDLINTPDSLFRLHSGF</sequence>
<name>A0A382E2K9_9ZZZZ</name>
<dbReference type="AlphaFoldDB" id="A0A382E2K9"/>
<reference evidence="1" key="1">
    <citation type="submission" date="2018-05" db="EMBL/GenBank/DDBJ databases">
        <authorList>
            <person name="Lanie J.A."/>
            <person name="Ng W.-L."/>
            <person name="Kazmierczak K.M."/>
            <person name="Andrzejewski T.M."/>
            <person name="Davidsen T.M."/>
            <person name="Wayne K.J."/>
            <person name="Tettelin H."/>
            <person name="Glass J.I."/>
            <person name="Rusch D."/>
            <person name="Podicherti R."/>
            <person name="Tsui H.-C.T."/>
            <person name="Winkler M.E."/>
        </authorList>
    </citation>
    <scope>NUCLEOTIDE SEQUENCE</scope>
</reference>